<comment type="catalytic activity">
    <reaction evidence="9">
        <text>glycyl-[protein] + reduced [flavodoxin] + S-adenosyl-L-methionine = glycin-2-yl radical-[protein] + semiquinone [flavodoxin] + 5'-deoxyadenosine + L-methionine + H(+)</text>
        <dbReference type="Rhea" id="RHEA:61976"/>
        <dbReference type="Rhea" id="RHEA-COMP:10622"/>
        <dbReference type="Rhea" id="RHEA-COMP:14480"/>
        <dbReference type="Rhea" id="RHEA-COMP:15993"/>
        <dbReference type="Rhea" id="RHEA-COMP:15994"/>
        <dbReference type="ChEBI" id="CHEBI:15378"/>
        <dbReference type="ChEBI" id="CHEBI:17319"/>
        <dbReference type="ChEBI" id="CHEBI:29947"/>
        <dbReference type="ChEBI" id="CHEBI:32722"/>
        <dbReference type="ChEBI" id="CHEBI:57618"/>
        <dbReference type="ChEBI" id="CHEBI:57844"/>
        <dbReference type="ChEBI" id="CHEBI:59789"/>
        <dbReference type="ChEBI" id="CHEBI:140311"/>
    </reaction>
</comment>
<dbReference type="InterPro" id="IPR034457">
    <property type="entry name" value="Organic_radical-activating"/>
</dbReference>
<dbReference type="Gene3D" id="3.20.20.70">
    <property type="entry name" value="Aldolase class I"/>
    <property type="match status" value="1"/>
</dbReference>
<evidence type="ECO:0000256" key="4">
    <source>
        <dbReference type="ARBA" id="ARBA00022691"/>
    </source>
</evidence>
<dbReference type="Gene3D" id="3.30.70.20">
    <property type="match status" value="1"/>
</dbReference>
<dbReference type="GO" id="GO:0046872">
    <property type="term" value="F:metal ion binding"/>
    <property type="evidence" value="ECO:0007669"/>
    <property type="project" value="UniProtKB-KW"/>
</dbReference>
<feature type="domain" description="4Fe-4S ferredoxin-type" evidence="10">
    <location>
        <begin position="66"/>
        <end position="95"/>
    </location>
</feature>
<dbReference type="SFLD" id="SFLDG01066">
    <property type="entry name" value="organic_radical-activating_enz"/>
    <property type="match status" value="1"/>
</dbReference>
<comment type="similarity">
    <text evidence="2">Belongs to the organic radical-activating enzymes family.</text>
</comment>
<dbReference type="PROSITE" id="PS51379">
    <property type="entry name" value="4FE4S_FER_2"/>
    <property type="match status" value="2"/>
</dbReference>
<dbReference type="AlphaFoldDB" id="A0A212JA13"/>
<sequence>MADRAPVCKIIPFSYVDGPGNRTAIFFQGCSFRCAYCHNPESVELCRSCGLCVPGCPVGALRVEGGAVRWEASLCVGCDRCIQVCPHGSNPRIRLLTAGELWAGCAPQLPYIEGITVSGGECTQQHEFLPGLFDLAHRAGKTAFVDTNGQTLFSRMPELTQAMDMAMLDVKSTLEEEHLALTGRSCATVLENLRYLANREKLYEIRTVVAPGLRSAETVNTASRLLADYPAVRYKLIRFRSWGVRGPMENEQSPSLETMEELKALAQANGVGQIEIV</sequence>
<keyword evidence="6" id="KW-0560">Oxidoreductase</keyword>
<dbReference type="InterPro" id="IPR017900">
    <property type="entry name" value="4Fe4S_Fe_S_CS"/>
</dbReference>
<dbReference type="InterPro" id="IPR007197">
    <property type="entry name" value="rSAM"/>
</dbReference>
<evidence type="ECO:0000256" key="3">
    <source>
        <dbReference type="ARBA" id="ARBA00022485"/>
    </source>
</evidence>
<proteinExistence type="inferred from homology"/>
<dbReference type="GO" id="GO:0051539">
    <property type="term" value="F:4 iron, 4 sulfur cluster binding"/>
    <property type="evidence" value="ECO:0007669"/>
    <property type="project" value="UniProtKB-KW"/>
</dbReference>
<dbReference type="PROSITE" id="PS01087">
    <property type="entry name" value="RADICAL_ACTIVATING"/>
    <property type="match status" value="1"/>
</dbReference>
<keyword evidence="5" id="KW-0479">Metal-binding</keyword>
<gene>
    <name evidence="11" type="ORF">KL86CLO1_10757</name>
</gene>
<dbReference type="SFLD" id="SFLDS00029">
    <property type="entry name" value="Radical_SAM"/>
    <property type="match status" value="1"/>
</dbReference>
<dbReference type="InterPro" id="IPR058240">
    <property type="entry name" value="rSAM_sf"/>
</dbReference>
<dbReference type="GO" id="GO:0016491">
    <property type="term" value="F:oxidoreductase activity"/>
    <property type="evidence" value="ECO:0007669"/>
    <property type="project" value="UniProtKB-KW"/>
</dbReference>
<evidence type="ECO:0000256" key="2">
    <source>
        <dbReference type="ARBA" id="ARBA00009777"/>
    </source>
</evidence>
<evidence type="ECO:0000256" key="6">
    <source>
        <dbReference type="ARBA" id="ARBA00023002"/>
    </source>
</evidence>
<dbReference type="Pfam" id="PF12838">
    <property type="entry name" value="Fer4_7"/>
    <property type="match status" value="1"/>
</dbReference>
<dbReference type="PANTHER" id="PTHR30352">
    <property type="entry name" value="PYRUVATE FORMATE-LYASE-ACTIVATING ENZYME"/>
    <property type="match status" value="1"/>
</dbReference>
<dbReference type="SUPFAM" id="SSF102114">
    <property type="entry name" value="Radical SAM enzymes"/>
    <property type="match status" value="1"/>
</dbReference>
<dbReference type="InterPro" id="IPR013785">
    <property type="entry name" value="Aldolase_TIM"/>
</dbReference>
<dbReference type="InterPro" id="IPR017896">
    <property type="entry name" value="4Fe4S_Fe-S-bd"/>
</dbReference>
<protein>
    <recommendedName>
        <fullName evidence="10">4Fe-4S ferredoxin-type domain-containing protein</fullName>
    </recommendedName>
</protein>
<comment type="cofactor">
    <cofactor evidence="1">
        <name>[4Fe-4S] cluster</name>
        <dbReference type="ChEBI" id="CHEBI:49883"/>
    </cofactor>
</comment>
<evidence type="ECO:0000256" key="1">
    <source>
        <dbReference type="ARBA" id="ARBA00001966"/>
    </source>
</evidence>
<evidence type="ECO:0000256" key="7">
    <source>
        <dbReference type="ARBA" id="ARBA00023004"/>
    </source>
</evidence>
<feature type="domain" description="4Fe-4S ferredoxin-type" evidence="10">
    <location>
        <begin position="34"/>
        <end position="65"/>
    </location>
</feature>
<keyword evidence="3" id="KW-0004">4Fe-4S</keyword>
<name>A0A212JA13_9FIRM</name>
<dbReference type="PIRSF" id="PIRSF000371">
    <property type="entry name" value="PFL_act_enz"/>
    <property type="match status" value="1"/>
</dbReference>
<evidence type="ECO:0000259" key="10">
    <source>
        <dbReference type="PROSITE" id="PS51379"/>
    </source>
</evidence>
<dbReference type="InterPro" id="IPR023912">
    <property type="entry name" value="YjjW_bact"/>
</dbReference>
<reference evidence="11" key="1">
    <citation type="submission" date="2016-04" db="EMBL/GenBank/DDBJ databases">
        <authorList>
            <person name="Evans L.H."/>
            <person name="Alamgir A."/>
            <person name="Owens N."/>
            <person name="Weber N.D."/>
            <person name="Virtaneva K."/>
            <person name="Barbian K."/>
            <person name="Babar A."/>
            <person name="Rosenke K."/>
        </authorList>
    </citation>
    <scope>NUCLEOTIDE SEQUENCE</scope>
    <source>
        <strain evidence="11">86</strain>
    </source>
</reference>
<keyword evidence="7" id="KW-0408">Iron</keyword>
<dbReference type="SUPFAM" id="SSF54862">
    <property type="entry name" value="4Fe-4S ferredoxins"/>
    <property type="match status" value="1"/>
</dbReference>
<dbReference type="NCBIfam" id="TIGR04041">
    <property type="entry name" value="activase_YjjW"/>
    <property type="match status" value="1"/>
</dbReference>
<keyword evidence="4" id="KW-0949">S-adenosyl-L-methionine</keyword>
<evidence type="ECO:0000256" key="9">
    <source>
        <dbReference type="ARBA" id="ARBA00047365"/>
    </source>
</evidence>
<dbReference type="PANTHER" id="PTHR30352:SF13">
    <property type="entry name" value="GLYCYL-RADICAL ENZYME ACTIVATING ENZYME YJJW-RELATED"/>
    <property type="match status" value="1"/>
</dbReference>
<accession>A0A212JA13</accession>
<evidence type="ECO:0000256" key="8">
    <source>
        <dbReference type="ARBA" id="ARBA00023014"/>
    </source>
</evidence>
<dbReference type="InterPro" id="IPR001989">
    <property type="entry name" value="Radical_activat_CS"/>
</dbReference>
<evidence type="ECO:0000313" key="11">
    <source>
        <dbReference type="EMBL" id="SBV96290.1"/>
    </source>
</evidence>
<evidence type="ECO:0000256" key="5">
    <source>
        <dbReference type="ARBA" id="ARBA00022723"/>
    </source>
</evidence>
<dbReference type="PROSITE" id="PS00198">
    <property type="entry name" value="4FE4S_FER_1"/>
    <property type="match status" value="2"/>
</dbReference>
<dbReference type="EMBL" id="FLUN01000001">
    <property type="protein sequence ID" value="SBV96290.1"/>
    <property type="molecule type" value="Genomic_DNA"/>
</dbReference>
<keyword evidence="8" id="KW-0411">Iron-sulfur</keyword>
<organism evidence="11">
    <name type="scientific">uncultured Eubacteriales bacterium</name>
    <dbReference type="NCBI Taxonomy" id="172733"/>
    <lineage>
        <taxon>Bacteria</taxon>
        <taxon>Bacillati</taxon>
        <taxon>Bacillota</taxon>
        <taxon>Clostridia</taxon>
        <taxon>Eubacteriales</taxon>
        <taxon>environmental samples</taxon>
    </lineage>
</organism>
<dbReference type="InterPro" id="IPR012839">
    <property type="entry name" value="Organic_radical_activase"/>
</dbReference>